<dbReference type="PANTHER" id="PTHR33789">
    <property type="entry name" value="LACHRYMATORY-FACTOR SYNTHASE"/>
    <property type="match status" value="1"/>
</dbReference>
<dbReference type="InterPro" id="IPR019587">
    <property type="entry name" value="Polyketide_cyclase/dehydratase"/>
</dbReference>
<dbReference type="OrthoDB" id="1929286at2759"/>
<dbReference type="CDD" id="cd07821">
    <property type="entry name" value="PYR_PYL_RCAR_like"/>
    <property type="match status" value="1"/>
</dbReference>
<dbReference type="SUPFAM" id="SSF55961">
    <property type="entry name" value="Bet v1-like"/>
    <property type="match status" value="1"/>
</dbReference>
<dbReference type="Proteomes" id="UP000187203">
    <property type="component" value="Unassembled WGS sequence"/>
</dbReference>
<accession>A0A1R3IVR1</accession>
<sequence>MAEGREQKWQGKATAELKRATGEQIWPLLEEFCNLDQLFPSVDTCYRVEGDPGQPGLVRHCKGPGGWCNEKLLTLDSANFCLTYQALENNVGLNNYVATLKVLPVFDDGKPAAAGCKIELSFVSDPVQLQGMKLEGFISYIDDCVQFMAKKLEDIAAAVEGSTQL</sequence>
<dbReference type="InterPro" id="IPR053249">
    <property type="entry name" value="LFS"/>
</dbReference>
<evidence type="ECO:0000313" key="1">
    <source>
        <dbReference type="EMBL" id="OMO86671.1"/>
    </source>
</evidence>
<protein>
    <submittedName>
        <fullName evidence="1">Polyketide cyclase/dehydrase</fullName>
    </submittedName>
</protein>
<proteinExistence type="predicted"/>
<organism evidence="1 2">
    <name type="scientific">Corchorus olitorius</name>
    <dbReference type="NCBI Taxonomy" id="93759"/>
    <lineage>
        <taxon>Eukaryota</taxon>
        <taxon>Viridiplantae</taxon>
        <taxon>Streptophyta</taxon>
        <taxon>Embryophyta</taxon>
        <taxon>Tracheophyta</taxon>
        <taxon>Spermatophyta</taxon>
        <taxon>Magnoliopsida</taxon>
        <taxon>eudicotyledons</taxon>
        <taxon>Gunneridae</taxon>
        <taxon>Pentapetalae</taxon>
        <taxon>rosids</taxon>
        <taxon>malvids</taxon>
        <taxon>Malvales</taxon>
        <taxon>Malvaceae</taxon>
        <taxon>Grewioideae</taxon>
        <taxon>Apeibeae</taxon>
        <taxon>Corchorus</taxon>
    </lineage>
</organism>
<dbReference type="EMBL" id="AWUE01017542">
    <property type="protein sequence ID" value="OMO86671.1"/>
    <property type="molecule type" value="Genomic_DNA"/>
</dbReference>
<gene>
    <name evidence="1" type="ORF">COLO4_20988</name>
</gene>
<dbReference type="Pfam" id="PF10604">
    <property type="entry name" value="Polyketide_cyc2"/>
    <property type="match status" value="1"/>
</dbReference>
<dbReference type="InterPro" id="IPR023393">
    <property type="entry name" value="START-like_dom_sf"/>
</dbReference>
<dbReference type="Gene3D" id="3.30.530.20">
    <property type="match status" value="1"/>
</dbReference>
<comment type="caution">
    <text evidence="1">The sequence shown here is derived from an EMBL/GenBank/DDBJ whole genome shotgun (WGS) entry which is preliminary data.</text>
</comment>
<dbReference type="GO" id="GO:0004864">
    <property type="term" value="F:protein phosphatase inhibitor activity"/>
    <property type="evidence" value="ECO:0007669"/>
    <property type="project" value="UniProtKB-ARBA"/>
</dbReference>
<name>A0A1R3IVR1_9ROSI</name>
<reference evidence="2" key="1">
    <citation type="submission" date="2013-09" db="EMBL/GenBank/DDBJ databases">
        <title>Corchorus olitorius genome sequencing.</title>
        <authorList>
            <person name="Alam M."/>
            <person name="Haque M.S."/>
            <person name="Islam M.S."/>
            <person name="Emdad E.M."/>
            <person name="Islam M.M."/>
            <person name="Ahmed B."/>
            <person name="Halim A."/>
            <person name="Hossen Q.M.M."/>
            <person name="Hossain M.Z."/>
            <person name="Ahmed R."/>
            <person name="Khan M.M."/>
            <person name="Islam R."/>
            <person name="Rashid M.M."/>
            <person name="Khan S.A."/>
            <person name="Rahman M.S."/>
            <person name="Alam M."/>
            <person name="Yahiya A.S."/>
            <person name="Khan M.S."/>
            <person name="Azam M.S."/>
            <person name="Haque T."/>
            <person name="Lashkar M.Z.H."/>
            <person name="Akhand A.I."/>
            <person name="Morshed G."/>
            <person name="Roy S."/>
            <person name="Uddin K.S."/>
            <person name="Rabeya T."/>
            <person name="Hossain A.S."/>
            <person name="Chowdhury A."/>
            <person name="Snigdha A.R."/>
            <person name="Mortoza M.S."/>
            <person name="Matin S.A."/>
            <person name="Hoque S.M.E."/>
            <person name="Islam M.K."/>
            <person name="Roy D.K."/>
            <person name="Haider R."/>
            <person name="Moosa M.M."/>
            <person name="Elias S.M."/>
            <person name="Hasan A.M."/>
            <person name="Jahan S."/>
            <person name="Shafiuddin M."/>
            <person name="Mahmood N."/>
            <person name="Shommy N.S."/>
        </authorList>
    </citation>
    <scope>NUCLEOTIDE SEQUENCE [LARGE SCALE GENOMIC DNA]</scope>
    <source>
        <strain evidence="2">cv. O-4</strain>
    </source>
</reference>
<keyword evidence="2" id="KW-1185">Reference proteome</keyword>
<dbReference type="PANTHER" id="PTHR33789:SF11">
    <property type="entry name" value="OS05G0202300 PROTEIN"/>
    <property type="match status" value="1"/>
</dbReference>
<dbReference type="STRING" id="93759.A0A1R3IVR1"/>
<dbReference type="AlphaFoldDB" id="A0A1R3IVR1"/>
<evidence type="ECO:0000313" key="2">
    <source>
        <dbReference type="Proteomes" id="UP000187203"/>
    </source>
</evidence>